<dbReference type="EMBL" id="JBHTGP010000006">
    <property type="protein sequence ID" value="MFD0685731.1"/>
    <property type="molecule type" value="Genomic_DNA"/>
</dbReference>
<dbReference type="Pfam" id="PF01740">
    <property type="entry name" value="STAS"/>
    <property type="match status" value="1"/>
</dbReference>
<keyword evidence="5" id="KW-1185">Reference proteome</keyword>
<dbReference type="NCBIfam" id="TIGR00377">
    <property type="entry name" value="ant_ant_sig"/>
    <property type="match status" value="1"/>
</dbReference>
<feature type="domain" description="STAS" evidence="3">
    <location>
        <begin position="23"/>
        <end position="104"/>
    </location>
</feature>
<dbReference type="PANTHER" id="PTHR33495:SF2">
    <property type="entry name" value="ANTI-SIGMA FACTOR ANTAGONIST TM_1081-RELATED"/>
    <property type="match status" value="1"/>
</dbReference>
<dbReference type="RefSeq" id="WP_131759175.1">
    <property type="nucleotide sequence ID" value="NZ_CAACUY010000070.1"/>
</dbReference>
<dbReference type="InterPro" id="IPR036513">
    <property type="entry name" value="STAS_dom_sf"/>
</dbReference>
<sequence length="129" mass="13978">MTAADGSLPGVSFMVGWLDDWAVLSVAGELDIHTAPGLDANLGDVLRLRMLPKVALDLSRLDFCDSSGLAALLRAWRRTEVAGGRLVLLRPTARVTRLLETTGLDRRFEVCDVLPGRRPAPDGGRPWGM</sequence>
<organism evidence="4 5">
    <name type="scientific">Actinomadura fibrosa</name>
    <dbReference type="NCBI Taxonomy" id="111802"/>
    <lineage>
        <taxon>Bacteria</taxon>
        <taxon>Bacillati</taxon>
        <taxon>Actinomycetota</taxon>
        <taxon>Actinomycetes</taxon>
        <taxon>Streptosporangiales</taxon>
        <taxon>Thermomonosporaceae</taxon>
        <taxon>Actinomadura</taxon>
    </lineage>
</organism>
<evidence type="ECO:0000256" key="2">
    <source>
        <dbReference type="RuleBase" id="RU003749"/>
    </source>
</evidence>
<evidence type="ECO:0000259" key="3">
    <source>
        <dbReference type="PROSITE" id="PS50801"/>
    </source>
</evidence>
<dbReference type="CDD" id="cd07043">
    <property type="entry name" value="STAS_anti-anti-sigma_factors"/>
    <property type="match status" value="1"/>
</dbReference>
<comment type="similarity">
    <text evidence="1 2">Belongs to the anti-sigma-factor antagonist family.</text>
</comment>
<reference evidence="5" key="1">
    <citation type="journal article" date="2019" name="Int. J. Syst. Evol. Microbiol.">
        <title>The Global Catalogue of Microorganisms (GCM) 10K type strain sequencing project: providing services to taxonomists for standard genome sequencing and annotation.</title>
        <authorList>
            <consortium name="The Broad Institute Genomics Platform"/>
            <consortium name="The Broad Institute Genome Sequencing Center for Infectious Disease"/>
            <person name="Wu L."/>
            <person name="Ma J."/>
        </authorList>
    </citation>
    <scope>NUCLEOTIDE SEQUENCE [LARGE SCALE GENOMIC DNA]</scope>
    <source>
        <strain evidence="5">JCM 9371</strain>
    </source>
</reference>
<gene>
    <name evidence="4" type="ORF">ACFQZM_14595</name>
</gene>
<dbReference type="PANTHER" id="PTHR33495">
    <property type="entry name" value="ANTI-SIGMA FACTOR ANTAGONIST TM_1081-RELATED-RELATED"/>
    <property type="match status" value="1"/>
</dbReference>
<accession>A0ABW2XGV8</accession>
<dbReference type="Gene3D" id="3.30.750.24">
    <property type="entry name" value="STAS domain"/>
    <property type="match status" value="1"/>
</dbReference>
<evidence type="ECO:0000313" key="5">
    <source>
        <dbReference type="Proteomes" id="UP001597063"/>
    </source>
</evidence>
<dbReference type="InterPro" id="IPR002645">
    <property type="entry name" value="STAS_dom"/>
</dbReference>
<protein>
    <recommendedName>
        <fullName evidence="2">Anti-sigma factor antagonist</fullName>
    </recommendedName>
</protein>
<dbReference type="Proteomes" id="UP001597063">
    <property type="component" value="Unassembled WGS sequence"/>
</dbReference>
<comment type="caution">
    <text evidence="4">The sequence shown here is derived from an EMBL/GenBank/DDBJ whole genome shotgun (WGS) entry which is preliminary data.</text>
</comment>
<evidence type="ECO:0000256" key="1">
    <source>
        <dbReference type="ARBA" id="ARBA00009013"/>
    </source>
</evidence>
<dbReference type="SUPFAM" id="SSF52091">
    <property type="entry name" value="SpoIIaa-like"/>
    <property type="match status" value="1"/>
</dbReference>
<dbReference type="PROSITE" id="PS50801">
    <property type="entry name" value="STAS"/>
    <property type="match status" value="1"/>
</dbReference>
<evidence type="ECO:0000313" key="4">
    <source>
        <dbReference type="EMBL" id="MFD0685731.1"/>
    </source>
</evidence>
<name>A0ABW2XGV8_9ACTN</name>
<dbReference type="InterPro" id="IPR003658">
    <property type="entry name" value="Anti-sigma_ant"/>
</dbReference>
<proteinExistence type="inferred from homology"/>